<dbReference type="InterPro" id="IPR001594">
    <property type="entry name" value="Palmitoyltrfase_DHHC"/>
</dbReference>
<dbReference type="Proteomes" id="UP000031668">
    <property type="component" value="Unassembled WGS sequence"/>
</dbReference>
<evidence type="ECO:0000256" key="10">
    <source>
        <dbReference type="RuleBase" id="RU079119"/>
    </source>
</evidence>
<dbReference type="EC" id="2.3.1.225" evidence="10"/>
<dbReference type="GO" id="GO:0006612">
    <property type="term" value="P:protein targeting to membrane"/>
    <property type="evidence" value="ECO:0007669"/>
    <property type="project" value="TreeGrafter"/>
</dbReference>
<gene>
    <name evidence="12" type="ORF">RF11_15380</name>
</gene>
<evidence type="ECO:0000256" key="9">
    <source>
        <dbReference type="ARBA" id="ARBA00048048"/>
    </source>
</evidence>
<name>A0A0C2ITY1_THEKT</name>
<comment type="catalytic activity">
    <reaction evidence="9 10">
        <text>L-cysteinyl-[protein] + hexadecanoyl-CoA = S-hexadecanoyl-L-cysteinyl-[protein] + CoA</text>
        <dbReference type="Rhea" id="RHEA:36683"/>
        <dbReference type="Rhea" id="RHEA-COMP:10131"/>
        <dbReference type="Rhea" id="RHEA-COMP:11032"/>
        <dbReference type="ChEBI" id="CHEBI:29950"/>
        <dbReference type="ChEBI" id="CHEBI:57287"/>
        <dbReference type="ChEBI" id="CHEBI:57379"/>
        <dbReference type="ChEBI" id="CHEBI:74151"/>
        <dbReference type="EC" id="2.3.1.225"/>
    </reaction>
</comment>
<evidence type="ECO:0000313" key="12">
    <source>
        <dbReference type="EMBL" id="KII60282.1"/>
    </source>
</evidence>
<evidence type="ECO:0000259" key="11">
    <source>
        <dbReference type="Pfam" id="PF01529"/>
    </source>
</evidence>
<dbReference type="OrthoDB" id="4096362at2759"/>
<dbReference type="InterPro" id="IPR039859">
    <property type="entry name" value="PFA4/ZDH16/20/ERF2-like"/>
</dbReference>
<proteinExistence type="inferred from homology"/>
<keyword evidence="8 10" id="KW-0012">Acyltransferase</keyword>
<dbReference type="AlphaFoldDB" id="A0A0C2ITY1"/>
<comment type="similarity">
    <text evidence="10">Belongs to the DHHC palmitoyltransferase family.</text>
</comment>
<evidence type="ECO:0000256" key="6">
    <source>
        <dbReference type="ARBA" id="ARBA00023139"/>
    </source>
</evidence>
<evidence type="ECO:0000256" key="3">
    <source>
        <dbReference type="ARBA" id="ARBA00022692"/>
    </source>
</evidence>
<dbReference type="GO" id="GO:0019706">
    <property type="term" value="F:protein-cysteine S-palmitoyltransferase activity"/>
    <property type="evidence" value="ECO:0007669"/>
    <property type="project" value="UniProtKB-EC"/>
</dbReference>
<feature type="transmembrane region" description="Helical" evidence="10">
    <location>
        <begin position="104"/>
        <end position="129"/>
    </location>
</feature>
<evidence type="ECO:0000256" key="1">
    <source>
        <dbReference type="ARBA" id="ARBA00004127"/>
    </source>
</evidence>
<keyword evidence="5 10" id="KW-0472">Membrane</keyword>
<evidence type="ECO:0000256" key="2">
    <source>
        <dbReference type="ARBA" id="ARBA00022679"/>
    </source>
</evidence>
<feature type="domain" description="Palmitoyltransferase DHHC" evidence="11">
    <location>
        <begin position="57"/>
        <end position="185"/>
    </location>
</feature>
<evidence type="ECO:0000256" key="5">
    <source>
        <dbReference type="ARBA" id="ARBA00023136"/>
    </source>
</evidence>
<dbReference type="PANTHER" id="PTHR22883">
    <property type="entry name" value="ZINC FINGER DHHC DOMAIN CONTAINING PROTEIN"/>
    <property type="match status" value="1"/>
</dbReference>
<evidence type="ECO:0000313" key="13">
    <source>
        <dbReference type="Proteomes" id="UP000031668"/>
    </source>
</evidence>
<dbReference type="PANTHER" id="PTHR22883:SF43">
    <property type="entry name" value="PALMITOYLTRANSFERASE APP"/>
    <property type="match status" value="1"/>
</dbReference>
<keyword evidence="6" id="KW-0564">Palmitate</keyword>
<sequence>MMATSLMDPGILPRARTDESIFWQKRYLRDQSGIVRSGSKRYFANCINVVSYGGRTYELKFCSTCKFYRPPRVSHCRTCDNCVYEFDHHCEWLSNCIGRRNYGIFYFFLFFLELLNIDVFAFSIVHFVLYTMYDEQFHAFSFFSRFPTTSLNLIICPIVIFIITALLFYHTKISYLNLTSNEDIKIQSHRMIPPFEIDYGFSYLLRRIFRPKFPSVLQLRERVSNVINGVPFDKKYQDKMDETSRLLDYELTPNLETNFKKHINKI</sequence>
<evidence type="ECO:0000256" key="4">
    <source>
        <dbReference type="ARBA" id="ARBA00022989"/>
    </source>
</evidence>
<protein>
    <recommendedName>
        <fullName evidence="10">Palmitoyltransferase</fullName>
        <ecNumber evidence="10">2.3.1.225</ecNumber>
    </recommendedName>
</protein>
<feature type="transmembrane region" description="Helical" evidence="10">
    <location>
        <begin position="149"/>
        <end position="169"/>
    </location>
</feature>
<dbReference type="GO" id="GO:0005783">
    <property type="term" value="C:endoplasmic reticulum"/>
    <property type="evidence" value="ECO:0007669"/>
    <property type="project" value="TreeGrafter"/>
</dbReference>
<comment type="subcellular location">
    <subcellularLocation>
        <location evidence="1">Endomembrane system</location>
        <topology evidence="1">Multi-pass membrane protein</topology>
    </subcellularLocation>
</comment>
<evidence type="ECO:0000256" key="7">
    <source>
        <dbReference type="ARBA" id="ARBA00023288"/>
    </source>
</evidence>
<comment type="caution">
    <text evidence="12">The sequence shown here is derived from an EMBL/GenBank/DDBJ whole genome shotgun (WGS) entry which is preliminary data.</text>
</comment>
<organism evidence="12 13">
    <name type="scientific">Thelohanellus kitauei</name>
    <name type="common">Myxosporean</name>
    <dbReference type="NCBI Taxonomy" id="669202"/>
    <lineage>
        <taxon>Eukaryota</taxon>
        <taxon>Metazoa</taxon>
        <taxon>Cnidaria</taxon>
        <taxon>Myxozoa</taxon>
        <taxon>Myxosporea</taxon>
        <taxon>Bivalvulida</taxon>
        <taxon>Platysporina</taxon>
        <taxon>Myxobolidae</taxon>
        <taxon>Thelohanellus</taxon>
    </lineage>
</organism>
<reference evidence="12 13" key="1">
    <citation type="journal article" date="2014" name="Genome Biol. Evol.">
        <title>The genome of the myxosporean Thelohanellus kitauei shows adaptations to nutrient acquisition within its fish host.</title>
        <authorList>
            <person name="Yang Y."/>
            <person name="Xiong J."/>
            <person name="Zhou Z."/>
            <person name="Huo F."/>
            <person name="Miao W."/>
            <person name="Ran C."/>
            <person name="Liu Y."/>
            <person name="Zhang J."/>
            <person name="Feng J."/>
            <person name="Wang M."/>
            <person name="Wang M."/>
            <person name="Wang L."/>
            <person name="Yao B."/>
        </authorList>
    </citation>
    <scope>NUCLEOTIDE SEQUENCE [LARGE SCALE GENOMIC DNA]</scope>
    <source>
        <strain evidence="12">Wuqing</strain>
    </source>
</reference>
<dbReference type="Pfam" id="PF01529">
    <property type="entry name" value="DHHC"/>
    <property type="match status" value="1"/>
</dbReference>
<keyword evidence="7" id="KW-0449">Lipoprotein</keyword>
<keyword evidence="13" id="KW-1185">Reference proteome</keyword>
<dbReference type="GO" id="GO:0005794">
    <property type="term" value="C:Golgi apparatus"/>
    <property type="evidence" value="ECO:0007669"/>
    <property type="project" value="TreeGrafter"/>
</dbReference>
<comment type="domain">
    <text evidence="10">The DHHC domain is required for palmitoyltransferase activity.</text>
</comment>
<evidence type="ECO:0000256" key="8">
    <source>
        <dbReference type="ARBA" id="ARBA00023315"/>
    </source>
</evidence>
<dbReference type="EMBL" id="JWZT01005709">
    <property type="protein sequence ID" value="KII60282.1"/>
    <property type="molecule type" value="Genomic_DNA"/>
</dbReference>
<keyword evidence="4 10" id="KW-1133">Transmembrane helix</keyword>
<accession>A0A0C2ITY1</accession>
<keyword evidence="3 10" id="KW-0812">Transmembrane</keyword>
<keyword evidence="2 10" id="KW-0808">Transferase</keyword>
<dbReference type="PROSITE" id="PS50216">
    <property type="entry name" value="DHHC"/>
    <property type="match status" value="1"/>
</dbReference>
<dbReference type="OMA" id="ILYCFVV"/>